<comment type="similarity">
    <text evidence="2 9">Belongs to the cytochrome P450 family.</text>
</comment>
<dbReference type="Gene3D" id="1.10.630.10">
    <property type="entry name" value="Cytochrome P450"/>
    <property type="match status" value="1"/>
</dbReference>
<dbReference type="InterPro" id="IPR017972">
    <property type="entry name" value="Cyt_P450_CS"/>
</dbReference>
<keyword evidence="4 8" id="KW-0479">Metal-binding</keyword>
<comment type="cofactor">
    <cofactor evidence="1 8">
        <name>heme</name>
        <dbReference type="ChEBI" id="CHEBI:30413"/>
    </cofactor>
</comment>
<dbReference type="Proteomes" id="UP000696573">
    <property type="component" value="Unassembled WGS sequence"/>
</dbReference>
<dbReference type="PANTHER" id="PTHR46206">
    <property type="entry name" value="CYTOCHROME P450"/>
    <property type="match status" value="1"/>
</dbReference>
<evidence type="ECO:0000313" key="11">
    <source>
        <dbReference type="EMBL" id="CAH0022264.1"/>
    </source>
</evidence>
<dbReference type="GO" id="GO:0005506">
    <property type="term" value="F:iron ion binding"/>
    <property type="evidence" value="ECO:0007669"/>
    <property type="project" value="InterPro"/>
</dbReference>
<proteinExistence type="inferred from homology"/>
<evidence type="ECO:0000256" key="5">
    <source>
        <dbReference type="ARBA" id="ARBA00023002"/>
    </source>
</evidence>
<evidence type="ECO:0000256" key="7">
    <source>
        <dbReference type="ARBA" id="ARBA00023033"/>
    </source>
</evidence>
<dbReference type="InterPro" id="IPR001128">
    <property type="entry name" value="Cyt_P450"/>
</dbReference>
<evidence type="ECO:0000256" key="10">
    <source>
        <dbReference type="SAM" id="Phobius"/>
    </source>
</evidence>
<protein>
    <submittedName>
        <fullName evidence="11">Uncharacterized protein</fullName>
    </submittedName>
</protein>
<name>A0A9N9VFI9_9HYPO</name>
<evidence type="ECO:0000256" key="1">
    <source>
        <dbReference type="ARBA" id="ARBA00001971"/>
    </source>
</evidence>
<dbReference type="SUPFAM" id="SSF48264">
    <property type="entry name" value="Cytochrome P450"/>
    <property type="match status" value="1"/>
</dbReference>
<dbReference type="GO" id="GO:0020037">
    <property type="term" value="F:heme binding"/>
    <property type="evidence" value="ECO:0007669"/>
    <property type="project" value="InterPro"/>
</dbReference>
<comment type="caution">
    <text evidence="11">The sequence shown here is derived from an EMBL/GenBank/DDBJ whole genome shotgun (WGS) entry which is preliminary data.</text>
</comment>
<feature type="binding site" description="axial binding residue" evidence="8">
    <location>
        <position position="484"/>
    </location>
    <ligand>
        <name>heme</name>
        <dbReference type="ChEBI" id="CHEBI:30413"/>
    </ligand>
    <ligandPart>
        <name>Fe</name>
        <dbReference type="ChEBI" id="CHEBI:18248"/>
    </ligandPart>
</feature>
<dbReference type="PROSITE" id="PS00086">
    <property type="entry name" value="CYTOCHROME_P450"/>
    <property type="match status" value="1"/>
</dbReference>
<accession>A0A9N9VFI9</accession>
<keyword evidence="12" id="KW-1185">Reference proteome</keyword>
<dbReference type="AlphaFoldDB" id="A0A9N9VFI9"/>
<dbReference type="Pfam" id="PF00067">
    <property type="entry name" value="p450"/>
    <property type="match status" value="1"/>
</dbReference>
<evidence type="ECO:0000256" key="8">
    <source>
        <dbReference type="PIRSR" id="PIRSR602403-1"/>
    </source>
</evidence>
<evidence type="ECO:0000256" key="3">
    <source>
        <dbReference type="ARBA" id="ARBA00022617"/>
    </source>
</evidence>
<dbReference type="PRINTS" id="PR00465">
    <property type="entry name" value="EP450IV"/>
</dbReference>
<dbReference type="GO" id="GO:0016705">
    <property type="term" value="F:oxidoreductase activity, acting on paired donors, with incorporation or reduction of molecular oxygen"/>
    <property type="evidence" value="ECO:0007669"/>
    <property type="project" value="InterPro"/>
</dbReference>
<sequence>MGNILDYLTTIGLFQQLFGLFSLAIAILVLTYHVFFVIYYPSNLPRVGADKGSTWITMRKQFNTDCLSFLNDVYENYSKKGKSVLIPVFGPHDEVILPPSSLAWLCRQPDNVLSSLDAQIDSIQPHHSLGNKFAYDPWGGMLIKTDLNSAIETVCAVLNDELSAAFSACFGDDCDIWKEVDLFPACRIIGGRATLRFTLGDSPEGRRLCADDGFVQSCYDVLDGMLDTAGAMASSLKIFRPFLGPWASRAMTGKLRDLAKRIEPLYQERMNILRDQLTEKDSKPQDLIEMMLQYAVNERPKEANSLDDIAKRLALSNFGTMHQTIITLHNLVLNIIDSDTEFDTVSILRDEVTRVLGQGNDTTSKQWTKSKVSAMVRADSVARETLRVNSFIGRTVQRLVVAPSGITTPDGIQLQRGTMVSILAHQSQTDEDYFKDPLKFDPFRFSREREAAADEMTGHPGLNHLSLVSTSAKYLPFSHGRHACPGRFLVDFELKMIMAYAVKNYDLEFPEQYGGKRPPNSWFSGFGIPPLDAKIRVKRKKRD</sequence>
<dbReference type="GO" id="GO:0004497">
    <property type="term" value="F:monooxygenase activity"/>
    <property type="evidence" value="ECO:0007669"/>
    <property type="project" value="UniProtKB-KW"/>
</dbReference>
<keyword evidence="3 8" id="KW-0349">Heme</keyword>
<dbReference type="EMBL" id="CABFNQ020000676">
    <property type="protein sequence ID" value="CAH0022264.1"/>
    <property type="molecule type" value="Genomic_DNA"/>
</dbReference>
<keyword evidence="7 9" id="KW-0503">Monooxygenase</keyword>
<evidence type="ECO:0000313" key="12">
    <source>
        <dbReference type="Proteomes" id="UP000696573"/>
    </source>
</evidence>
<keyword evidence="10" id="KW-0472">Membrane</keyword>
<evidence type="ECO:0000256" key="9">
    <source>
        <dbReference type="RuleBase" id="RU000461"/>
    </source>
</evidence>
<dbReference type="OrthoDB" id="1844152at2759"/>
<reference evidence="11" key="1">
    <citation type="submission" date="2021-10" db="EMBL/GenBank/DDBJ databases">
        <authorList>
            <person name="Piombo E."/>
        </authorList>
    </citation>
    <scope>NUCLEOTIDE SEQUENCE</scope>
</reference>
<dbReference type="InterPro" id="IPR036396">
    <property type="entry name" value="Cyt_P450_sf"/>
</dbReference>
<gene>
    <name evidence="11" type="ORF">CRHIZ90672A_00004072</name>
</gene>
<dbReference type="CDD" id="cd11041">
    <property type="entry name" value="CYP503A1-like"/>
    <property type="match status" value="1"/>
</dbReference>
<keyword evidence="6 8" id="KW-0408">Iron</keyword>
<organism evidence="11 12">
    <name type="scientific">Clonostachys rhizophaga</name>
    <dbReference type="NCBI Taxonomy" id="160324"/>
    <lineage>
        <taxon>Eukaryota</taxon>
        <taxon>Fungi</taxon>
        <taxon>Dikarya</taxon>
        <taxon>Ascomycota</taxon>
        <taxon>Pezizomycotina</taxon>
        <taxon>Sordariomycetes</taxon>
        <taxon>Hypocreomycetidae</taxon>
        <taxon>Hypocreales</taxon>
        <taxon>Bionectriaceae</taxon>
        <taxon>Clonostachys</taxon>
    </lineage>
</organism>
<dbReference type="PANTHER" id="PTHR46206:SF1">
    <property type="entry name" value="P450, PUTATIVE (EUROFUNG)-RELATED"/>
    <property type="match status" value="1"/>
</dbReference>
<evidence type="ECO:0000256" key="2">
    <source>
        <dbReference type="ARBA" id="ARBA00010617"/>
    </source>
</evidence>
<dbReference type="InterPro" id="IPR002403">
    <property type="entry name" value="Cyt_P450_E_grp-IV"/>
</dbReference>
<feature type="transmembrane region" description="Helical" evidence="10">
    <location>
        <begin position="20"/>
        <end position="41"/>
    </location>
</feature>
<evidence type="ECO:0000256" key="4">
    <source>
        <dbReference type="ARBA" id="ARBA00022723"/>
    </source>
</evidence>
<keyword evidence="10" id="KW-0812">Transmembrane</keyword>
<keyword evidence="10" id="KW-1133">Transmembrane helix</keyword>
<evidence type="ECO:0000256" key="6">
    <source>
        <dbReference type="ARBA" id="ARBA00023004"/>
    </source>
</evidence>
<keyword evidence="5 9" id="KW-0560">Oxidoreductase</keyword>